<feature type="region of interest" description="Disordered" evidence="1">
    <location>
        <begin position="1"/>
        <end position="36"/>
    </location>
</feature>
<sequence>MLEPKSVLTRHGTTRKVGRASGQQSMPLSPPAQAPRSIARASIMAQPPIASPCRLTLRRMAGIAHSVDTMAAPPPERPLFLAAHHMQFAYPSPASTVASDTSLPWSSMSPQHEPIVAHPRTSAKSLSPTEPSSRNEHLRWITANTPDGFRKKEVMHEVRQGAMLSFLKKEKTSDDASRAGSEVSDRSRSSLEGRGATKSRSGATSKRKSSSGNKQSSPTKPPKPINNTQNAPRPDTQVVRAARRQSHLPRGPLVVPARTDQVHPFDIFPMPPLVSIGENIDPFRTMFQSTHPNVSVTALKHHCSRYFGTEGLGKRWIPACLEHPHTFLSTLYMASAHHDVIQRREVESIETAALRNDVIILVSGNLTNGAESVADHNIIAVSQLILGEVIGRNEGSLSYHQGGIETMIKQRGGLEYLGMDGMIASAVSWAHLATSVLREMRPNPMYARYCASRSIKEYSLNVAIPESPLYFPHGKYVTLERSTECNPDARKLLLEMRTMIDEFLLESRQSLRNSERLTSLYDRIASCLPVQELRRNQVLRSNDWKYEAIRITAVVQAHAIFHRITLSSALASLQSLGVPSTLYRTSAAFPSSESLFSAFDPHYSTPLTDYSTSPSYSTYSTTNTTASQPGFPFHYHRPSTSSTYSHRLSTSSTFSQRPSVSSFHSGSSDVLLFPRPVITTAQPGTLSTTNILNDLKEALERSNLSECWSDMAGVLLWIGLVMGAASNKHDDKILRRYFSAMTMRACVMLCFEHPEAMHATMLRMSEVVEALGQSGIGDAQVAVAVADTRDDGEGARRKRPRA</sequence>
<organism evidence="2 3">
    <name type="scientific">Pyrenophora teres f. teres</name>
    <dbReference type="NCBI Taxonomy" id="97479"/>
    <lineage>
        <taxon>Eukaryota</taxon>
        <taxon>Fungi</taxon>
        <taxon>Dikarya</taxon>
        <taxon>Ascomycota</taxon>
        <taxon>Pezizomycotina</taxon>
        <taxon>Dothideomycetes</taxon>
        <taxon>Pleosporomycetidae</taxon>
        <taxon>Pleosporales</taxon>
        <taxon>Pleosporineae</taxon>
        <taxon>Pleosporaceae</taxon>
        <taxon>Pyrenophora</taxon>
    </lineage>
</organism>
<accession>A0A6S6VW72</accession>
<evidence type="ECO:0000256" key="1">
    <source>
        <dbReference type="SAM" id="MobiDB-lite"/>
    </source>
</evidence>
<dbReference type="AlphaFoldDB" id="A0A6S6VW72"/>
<feature type="compositionally biased region" description="Basic and acidic residues" evidence="1">
    <location>
        <begin position="169"/>
        <end position="191"/>
    </location>
</feature>
<dbReference type="EMBL" id="HG992978">
    <property type="protein sequence ID" value="CAE7010265.1"/>
    <property type="molecule type" value="Genomic_DNA"/>
</dbReference>
<evidence type="ECO:0000313" key="2">
    <source>
        <dbReference type="EMBL" id="CAE7010265.1"/>
    </source>
</evidence>
<reference evidence="2" key="1">
    <citation type="submission" date="2021-02" db="EMBL/GenBank/DDBJ databases">
        <authorList>
            <person name="Syme A R."/>
            <person name="Syme A R."/>
            <person name="Moolhuijzen P."/>
        </authorList>
    </citation>
    <scope>NUCLEOTIDE SEQUENCE</scope>
    <source>
        <strain evidence="2">W1-1</strain>
    </source>
</reference>
<proteinExistence type="predicted"/>
<dbReference type="PANTHER" id="PTHR37540:SF5">
    <property type="entry name" value="TRANSCRIPTION FACTOR DOMAIN-CONTAINING PROTEIN"/>
    <property type="match status" value="1"/>
</dbReference>
<feature type="compositionally biased region" description="Polar residues" evidence="1">
    <location>
        <begin position="122"/>
        <end position="132"/>
    </location>
</feature>
<evidence type="ECO:0000313" key="3">
    <source>
        <dbReference type="Proteomes" id="UP000472372"/>
    </source>
</evidence>
<protein>
    <submittedName>
        <fullName evidence="2">Uncharacterized protein</fullName>
    </submittedName>
</protein>
<gene>
    <name evidence="2" type="ORF">PTTW11_01984</name>
</gene>
<name>A0A6S6VW72_9PLEO</name>
<dbReference type="Proteomes" id="UP000472372">
    <property type="component" value="Chromosome 2"/>
</dbReference>
<dbReference type="PANTHER" id="PTHR37540">
    <property type="entry name" value="TRANSCRIPTION FACTOR (ACR-2), PUTATIVE-RELATED-RELATED"/>
    <property type="match status" value="1"/>
</dbReference>
<feature type="region of interest" description="Disordered" evidence="1">
    <location>
        <begin position="118"/>
        <end position="144"/>
    </location>
</feature>
<feature type="compositionally biased region" description="Polar residues" evidence="1">
    <location>
        <begin position="198"/>
        <end position="218"/>
    </location>
</feature>
<feature type="region of interest" description="Disordered" evidence="1">
    <location>
        <begin position="169"/>
        <end position="250"/>
    </location>
</feature>